<proteinExistence type="predicted"/>
<organism evidence="1 2">
    <name type="scientific">Microcystis wesenbergii Mw_MB_S_20031200_S109D</name>
    <dbReference type="NCBI Taxonomy" id="2486241"/>
    <lineage>
        <taxon>Bacteria</taxon>
        <taxon>Bacillati</taxon>
        <taxon>Cyanobacteriota</taxon>
        <taxon>Cyanophyceae</taxon>
        <taxon>Oscillatoriophycideae</taxon>
        <taxon>Chroococcales</taxon>
        <taxon>Microcystaceae</taxon>
        <taxon>Microcystis</taxon>
    </lineage>
</organism>
<evidence type="ECO:0000313" key="1">
    <source>
        <dbReference type="EMBL" id="TRV27728.1"/>
    </source>
</evidence>
<sequence>MSKVVSFSLNNKQLETLKALYPNDSVNLSAKAAILSILDTSNLTLNNTPVLSSSITSNSKLDESGLFNSSVKKEIDDRIDNLERAFSDQLLAITERVSGVEAENQALKNAFSAFMGKAVGLGRTQHTEPLSLPVLEGIRGDINTAEGGTFTESPHLYPIETIETPKEDIPAQGESISKAIDNWPIL</sequence>
<evidence type="ECO:0000313" key="2">
    <source>
        <dbReference type="Proteomes" id="UP000318616"/>
    </source>
</evidence>
<dbReference type="Proteomes" id="UP000318616">
    <property type="component" value="Unassembled WGS sequence"/>
</dbReference>
<accession>A0A552M5J1</accession>
<dbReference type="EMBL" id="SFAP01000056">
    <property type="protein sequence ID" value="TRV27728.1"/>
    <property type="molecule type" value="Genomic_DNA"/>
</dbReference>
<comment type="caution">
    <text evidence="1">The sequence shown here is derived from an EMBL/GenBank/DDBJ whole genome shotgun (WGS) entry which is preliminary data.</text>
</comment>
<protein>
    <submittedName>
        <fullName evidence="1">Uncharacterized protein</fullName>
    </submittedName>
</protein>
<reference evidence="1 2" key="1">
    <citation type="submission" date="2019-01" db="EMBL/GenBank/DDBJ databases">
        <title>Coherence of Microcystis species and biogeography revealed through population genomics.</title>
        <authorList>
            <person name="Perez-Carrascal O.M."/>
            <person name="Terrat Y."/>
            <person name="Giani A."/>
            <person name="Fortin N."/>
            <person name="Tromas N."/>
            <person name="Shapiro B.J."/>
        </authorList>
    </citation>
    <scope>NUCLEOTIDE SEQUENCE [LARGE SCALE GENOMIC DNA]</scope>
    <source>
        <strain evidence="1">Mw_MB_S_20031200_S109D</strain>
    </source>
</reference>
<dbReference type="AlphaFoldDB" id="A0A552M5J1"/>
<gene>
    <name evidence="1" type="ORF">EWV88_04345</name>
</gene>
<name>A0A552M5J1_9CHRO</name>